<reference evidence="3 4" key="1">
    <citation type="submission" date="2016-10" db="EMBL/GenBank/DDBJ databases">
        <authorList>
            <person name="de Groot N.N."/>
        </authorList>
    </citation>
    <scope>NUCLEOTIDE SEQUENCE [LARGE SCALE GENOMIC DNA]</scope>
    <source>
        <strain evidence="3 4">ATCC 35958</strain>
    </source>
</reference>
<evidence type="ECO:0000256" key="2">
    <source>
        <dbReference type="ARBA" id="ARBA00022649"/>
    </source>
</evidence>
<dbReference type="NCBIfam" id="TIGR02384">
    <property type="entry name" value="RelB_DinJ"/>
    <property type="match status" value="1"/>
</dbReference>
<dbReference type="PANTHER" id="PTHR38781">
    <property type="entry name" value="ANTITOXIN DINJ-RELATED"/>
    <property type="match status" value="1"/>
</dbReference>
<dbReference type="Pfam" id="PF04221">
    <property type="entry name" value="RelB"/>
    <property type="match status" value="1"/>
</dbReference>
<dbReference type="GO" id="GO:0000987">
    <property type="term" value="F:cis-regulatory region sequence-specific DNA binding"/>
    <property type="evidence" value="ECO:0007669"/>
    <property type="project" value="InterPro"/>
</dbReference>
<evidence type="ECO:0000313" key="4">
    <source>
        <dbReference type="Proteomes" id="UP000199766"/>
    </source>
</evidence>
<keyword evidence="4" id="KW-1185">Reference proteome</keyword>
<comment type="similarity">
    <text evidence="1">Belongs to the RelB/DinJ antitoxin family.</text>
</comment>
<dbReference type="GO" id="GO:0006351">
    <property type="term" value="P:DNA-templated transcription"/>
    <property type="evidence" value="ECO:0007669"/>
    <property type="project" value="TreeGrafter"/>
</dbReference>
<dbReference type="GO" id="GO:0006355">
    <property type="term" value="P:regulation of DNA-templated transcription"/>
    <property type="evidence" value="ECO:0007669"/>
    <property type="project" value="InterPro"/>
</dbReference>
<dbReference type="InterPro" id="IPR026262">
    <property type="entry name" value="DinJ"/>
</dbReference>
<sequence length="77" mass="8235">MLTVDVCSHVEPELKHEAAAILKAAGLDVSTVIRLFLRSVVQKGGLPIELPRPNPTTLAAIKDAKAGKTTRTALEDF</sequence>
<dbReference type="InterPro" id="IPR007337">
    <property type="entry name" value="RelB/DinJ"/>
</dbReference>
<dbReference type="GO" id="GO:0015643">
    <property type="term" value="F:toxic substance binding"/>
    <property type="evidence" value="ECO:0007669"/>
    <property type="project" value="InterPro"/>
</dbReference>
<organism evidence="3 4">
    <name type="scientific">Giesbergeria anulus</name>
    <dbReference type="NCBI Taxonomy" id="180197"/>
    <lineage>
        <taxon>Bacteria</taxon>
        <taxon>Pseudomonadati</taxon>
        <taxon>Pseudomonadota</taxon>
        <taxon>Betaproteobacteria</taxon>
        <taxon>Burkholderiales</taxon>
        <taxon>Comamonadaceae</taxon>
        <taxon>Giesbergeria</taxon>
    </lineage>
</organism>
<name>A0A1H9L755_9BURK</name>
<dbReference type="RefSeq" id="WP_091455826.1">
    <property type="nucleotide sequence ID" value="NZ_FOGD01000004.1"/>
</dbReference>
<dbReference type="GO" id="GO:0044010">
    <property type="term" value="P:single-species biofilm formation"/>
    <property type="evidence" value="ECO:0007669"/>
    <property type="project" value="InterPro"/>
</dbReference>
<dbReference type="AlphaFoldDB" id="A0A1H9L755"/>
<dbReference type="Gene3D" id="1.10.1220.10">
    <property type="entry name" value="Met repressor-like"/>
    <property type="match status" value="1"/>
</dbReference>
<dbReference type="STRING" id="180197.SAMN02982919_01684"/>
<keyword evidence="2" id="KW-1277">Toxin-antitoxin system</keyword>
<dbReference type="InterPro" id="IPR013321">
    <property type="entry name" value="Arc_rbn_hlx_hlx"/>
</dbReference>
<evidence type="ECO:0000313" key="3">
    <source>
        <dbReference type="EMBL" id="SER07264.1"/>
    </source>
</evidence>
<dbReference type="OrthoDB" id="3174560at2"/>
<gene>
    <name evidence="3" type="ORF">SAMN02982919_01684</name>
</gene>
<dbReference type="EMBL" id="FOGD01000004">
    <property type="protein sequence ID" value="SER07264.1"/>
    <property type="molecule type" value="Genomic_DNA"/>
</dbReference>
<dbReference type="PANTHER" id="PTHR38781:SF1">
    <property type="entry name" value="ANTITOXIN DINJ-RELATED"/>
    <property type="match status" value="1"/>
</dbReference>
<accession>A0A1H9L755</accession>
<dbReference type="Proteomes" id="UP000199766">
    <property type="component" value="Unassembled WGS sequence"/>
</dbReference>
<proteinExistence type="inferred from homology"/>
<evidence type="ECO:0000256" key="1">
    <source>
        <dbReference type="ARBA" id="ARBA00010562"/>
    </source>
</evidence>
<dbReference type="PIRSF" id="PIRSF003108">
    <property type="entry name" value="DinJ"/>
    <property type="match status" value="1"/>
</dbReference>
<protein>
    <submittedName>
        <fullName evidence="3">DNA-damage-inducible protein J</fullName>
    </submittedName>
</protein>